<evidence type="ECO:0000259" key="8">
    <source>
        <dbReference type="Pfam" id="PF13515"/>
    </source>
</evidence>
<feature type="transmembrane region" description="Helical" evidence="7">
    <location>
        <begin position="439"/>
        <end position="456"/>
    </location>
</feature>
<comment type="subcellular location">
    <subcellularLocation>
        <location evidence="1">Cell membrane</location>
        <topology evidence="1">Multi-pass membrane protein</topology>
    </subcellularLocation>
</comment>
<comment type="caution">
    <text evidence="9">The sequence shown here is derived from an EMBL/GenBank/DDBJ whole genome shotgun (WGS) entry which is preliminary data.</text>
</comment>
<keyword evidence="2" id="KW-1003">Cell membrane</keyword>
<gene>
    <name evidence="9" type="ORF">DI564_07425</name>
</gene>
<evidence type="ECO:0000313" key="10">
    <source>
        <dbReference type="Proteomes" id="UP000249046"/>
    </source>
</evidence>
<organism evidence="9 10">
    <name type="scientific">Rhodanobacter denitrificans</name>
    <dbReference type="NCBI Taxonomy" id="666685"/>
    <lineage>
        <taxon>Bacteria</taxon>
        <taxon>Pseudomonadati</taxon>
        <taxon>Pseudomonadota</taxon>
        <taxon>Gammaproteobacteria</taxon>
        <taxon>Lysobacterales</taxon>
        <taxon>Rhodanobacteraceae</taxon>
        <taxon>Rhodanobacter</taxon>
    </lineage>
</organism>
<evidence type="ECO:0000256" key="4">
    <source>
        <dbReference type="ARBA" id="ARBA00022989"/>
    </source>
</evidence>
<evidence type="ECO:0000256" key="3">
    <source>
        <dbReference type="ARBA" id="ARBA00022692"/>
    </source>
</evidence>
<name>A0A2W5MG14_9GAMM</name>
<evidence type="ECO:0000256" key="5">
    <source>
        <dbReference type="ARBA" id="ARBA00023136"/>
    </source>
</evidence>
<comment type="similarity">
    <text evidence="6">Belongs to the YccS/YhfK family.</text>
</comment>
<evidence type="ECO:0000313" key="9">
    <source>
        <dbReference type="EMBL" id="PZQ16453.1"/>
    </source>
</evidence>
<proteinExistence type="inferred from homology"/>
<reference evidence="9 10" key="1">
    <citation type="submission" date="2017-08" db="EMBL/GenBank/DDBJ databases">
        <title>Infants hospitalized years apart are colonized by the same room-sourced microbial strains.</title>
        <authorList>
            <person name="Brooks B."/>
            <person name="Olm M.R."/>
            <person name="Firek B.A."/>
            <person name="Baker R."/>
            <person name="Thomas B.C."/>
            <person name="Morowitz M.J."/>
            <person name="Banfield J.F."/>
        </authorList>
    </citation>
    <scope>NUCLEOTIDE SEQUENCE [LARGE SCALE GENOMIC DNA]</scope>
    <source>
        <strain evidence="9">S2_005_003_R2_42</strain>
    </source>
</reference>
<dbReference type="PANTHER" id="PTHR30509:SF8">
    <property type="entry name" value="INNER MEMBRANE PROTEIN YCCS"/>
    <property type="match status" value="1"/>
</dbReference>
<dbReference type="AlphaFoldDB" id="A0A2W5MG14"/>
<feature type="domain" description="Integral membrane bound transporter" evidence="8">
    <location>
        <begin position="379"/>
        <end position="503"/>
    </location>
</feature>
<feature type="transmembrane region" description="Helical" evidence="7">
    <location>
        <begin position="137"/>
        <end position="158"/>
    </location>
</feature>
<keyword evidence="5 7" id="KW-0472">Membrane</keyword>
<keyword evidence="3 7" id="KW-0812">Transmembrane</keyword>
<accession>A0A2W5MG14</accession>
<evidence type="ECO:0000256" key="6">
    <source>
        <dbReference type="ARBA" id="ARBA00043993"/>
    </source>
</evidence>
<evidence type="ECO:0000256" key="2">
    <source>
        <dbReference type="ARBA" id="ARBA00022475"/>
    </source>
</evidence>
<evidence type="ECO:0000256" key="7">
    <source>
        <dbReference type="SAM" id="Phobius"/>
    </source>
</evidence>
<dbReference type="Proteomes" id="UP000249046">
    <property type="component" value="Unassembled WGS sequence"/>
</dbReference>
<dbReference type="EMBL" id="QFPO01000005">
    <property type="protein sequence ID" value="PZQ16453.1"/>
    <property type="molecule type" value="Genomic_DNA"/>
</dbReference>
<dbReference type="PANTHER" id="PTHR30509">
    <property type="entry name" value="P-HYDROXYBENZOIC ACID EFFLUX PUMP SUBUNIT-RELATED"/>
    <property type="match status" value="1"/>
</dbReference>
<keyword evidence="4 7" id="KW-1133">Transmembrane helix</keyword>
<feature type="transmembrane region" description="Helical" evidence="7">
    <location>
        <begin position="463"/>
        <end position="481"/>
    </location>
</feature>
<feature type="transmembrane region" description="Helical" evidence="7">
    <location>
        <begin position="90"/>
        <end position="108"/>
    </location>
</feature>
<dbReference type="InterPro" id="IPR049453">
    <property type="entry name" value="Memb_transporter_dom"/>
</dbReference>
<evidence type="ECO:0000256" key="1">
    <source>
        <dbReference type="ARBA" id="ARBA00004651"/>
    </source>
</evidence>
<sequence>MLRPLLQLKPRDVPYRVALRNTLAVVAPLAVAAATGHVEAGVAMATGALNTMFSDQPGPYRLRMQRMLLTALAAGLSAFAGMLLGADTVLLAVAALLWGFGGGLLVALGPEQARTGLTSMILLIVTSDLRYTPEEAAIAAALIFAGGLLQTLAAIAAWPLQRYRPERFALATVFHQLAATARQHPGPDQAPPTTQAVQDAVILLHGAHRARGVAVQAFRVIAEVCERVRLELLALSEIHERLTDPTARARLDAILEHAAWVLDGLAHALEHAEPPSAAAAAVSTLDPLVAALGEVRSDADDYLLRIADARAQGLAGQLRSVVRNSEFAGSRGEIRAEQMEARLPAALKPRGALATLRANLDLSSVACRHALRCGVCLALAVMLERVLAIPHGFWIPMTAAIVLKPDFASTFSFGVLRVAGTLAGLLLTSAIAHFAMDGVAARLVLLAVFCFGFRLLTTMHYGLGVALLTGLLVILLSFDGVPPGEMIVPRGIATVLGCALALTAYALWPTWERLRVRTALAAMIDAYRAYAITLLTERDTAMIETRSAARAARTNAQASIDRLRGEPLRSRSELILAEGVFANANRLIRACMSLEAVLQDAPDLPQRDRVLAFAARADQALAAIARALRDGTPLLLPSLRGEERLLADTLAAEASADEATRTALVAVADTCDRIADSVDTLAYLLRPVGDGGVA</sequence>
<protein>
    <recommendedName>
        <fullName evidence="8">Integral membrane bound transporter domain-containing protein</fullName>
    </recommendedName>
</protein>
<feature type="transmembrane region" description="Helical" evidence="7">
    <location>
        <begin position="67"/>
        <end position="84"/>
    </location>
</feature>
<feature type="transmembrane region" description="Helical" evidence="7">
    <location>
        <begin position="487"/>
        <end position="508"/>
    </location>
</feature>
<dbReference type="Pfam" id="PF13515">
    <property type="entry name" value="FUSC_2"/>
    <property type="match status" value="1"/>
</dbReference>
<feature type="transmembrane region" description="Helical" evidence="7">
    <location>
        <begin position="414"/>
        <end position="433"/>
    </location>
</feature>
<dbReference type="GO" id="GO:0005886">
    <property type="term" value="C:plasma membrane"/>
    <property type="evidence" value="ECO:0007669"/>
    <property type="project" value="UniProtKB-SubCell"/>
</dbReference>